<evidence type="ECO:0000259" key="6">
    <source>
        <dbReference type="PROSITE" id="PS51686"/>
    </source>
</evidence>
<keyword evidence="2 5" id="KW-0808">Transferase</keyword>
<dbReference type="InterPro" id="IPR029063">
    <property type="entry name" value="SAM-dependent_MTases_sf"/>
</dbReference>
<evidence type="ECO:0000313" key="8">
    <source>
        <dbReference type="Proteomes" id="UP000289738"/>
    </source>
</evidence>
<name>A0A445ALL4_ARAHY</name>
<evidence type="ECO:0000256" key="3">
    <source>
        <dbReference type="ARBA" id="ARBA00022691"/>
    </source>
</evidence>
<dbReference type="InterPro" id="IPR049560">
    <property type="entry name" value="MeTrfase_RsmB-F_NOP2_cat"/>
</dbReference>
<evidence type="ECO:0000256" key="4">
    <source>
        <dbReference type="ARBA" id="ARBA00022884"/>
    </source>
</evidence>
<dbReference type="PRINTS" id="PR02008">
    <property type="entry name" value="RCMTFAMILY"/>
</dbReference>
<proteinExistence type="inferred from homology"/>
<dbReference type="InterPro" id="IPR001678">
    <property type="entry name" value="MeTrfase_RsmB-F_NOP2_dom"/>
</dbReference>
<dbReference type="InterPro" id="IPR023267">
    <property type="entry name" value="RCMT"/>
</dbReference>
<accession>A0A445ALL4</accession>
<comment type="caution">
    <text evidence="7">The sequence shown here is derived from an EMBL/GenBank/DDBJ whole genome shotgun (WGS) entry which is preliminary data.</text>
</comment>
<evidence type="ECO:0000256" key="5">
    <source>
        <dbReference type="PROSITE-ProRule" id="PRU01023"/>
    </source>
</evidence>
<dbReference type="GO" id="GO:0003723">
    <property type="term" value="F:RNA binding"/>
    <property type="evidence" value="ECO:0007669"/>
    <property type="project" value="UniProtKB-UniRule"/>
</dbReference>
<organism evidence="7 8">
    <name type="scientific">Arachis hypogaea</name>
    <name type="common">Peanut</name>
    <dbReference type="NCBI Taxonomy" id="3818"/>
    <lineage>
        <taxon>Eukaryota</taxon>
        <taxon>Viridiplantae</taxon>
        <taxon>Streptophyta</taxon>
        <taxon>Embryophyta</taxon>
        <taxon>Tracheophyta</taxon>
        <taxon>Spermatophyta</taxon>
        <taxon>Magnoliopsida</taxon>
        <taxon>eudicotyledons</taxon>
        <taxon>Gunneridae</taxon>
        <taxon>Pentapetalae</taxon>
        <taxon>rosids</taxon>
        <taxon>fabids</taxon>
        <taxon>Fabales</taxon>
        <taxon>Fabaceae</taxon>
        <taxon>Papilionoideae</taxon>
        <taxon>50 kb inversion clade</taxon>
        <taxon>dalbergioids sensu lato</taxon>
        <taxon>Dalbergieae</taxon>
        <taxon>Pterocarpus clade</taxon>
        <taxon>Arachis</taxon>
    </lineage>
</organism>
<comment type="similarity">
    <text evidence="5">Belongs to the class I-like SAM-binding methyltransferase superfamily. RsmB/NOP family.</text>
</comment>
<keyword evidence="3 5" id="KW-0949">S-adenosyl-L-methionine</keyword>
<feature type="active site" description="Nucleophile" evidence="5">
    <location>
        <position position="127"/>
    </location>
</feature>
<protein>
    <recommendedName>
        <fullName evidence="6">SAM-dependent MTase RsmB/NOP-type domain-containing protein</fullName>
    </recommendedName>
</protein>
<dbReference type="PANTHER" id="PTHR22807:SF16">
    <property type="entry name" value="SAM-DEPENDENT MTASE RSMB_NOP-TYPE DOMAIN-CONTAINING PROTEIN"/>
    <property type="match status" value="1"/>
</dbReference>
<evidence type="ECO:0000313" key="7">
    <source>
        <dbReference type="EMBL" id="RYR27342.1"/>
    </source>
</evidence>
<dbReference type="AlphaFoldDB" id="A0A445ALL4"/>
<evidence type="ECO:0000256" key="1">
    <source>
        <dbReference type="ARBA" id="ARBA00022603"/>
    </source>
</evidence>
<dbReference type="Proteomes" id="UP000289738">
    <property type="component" value="Chromosome B01"/>
</dbReference>
<comment type="caution">
    <text evidence="5">Lacks conserved residue(s) required for the propagation of feature annotation.</text>
</comment>
<dbReference type="PROSITE" id="PS51686">
    <property type="entry name" value="SAM_MT_RSMB_NOP"/>
    <property type="match status" value="1"/>
</dbReference>
<dbReference type="Gene3D" id="3.40.50.150">
    <property type="entry name" value="Vaccinia Virus protein VP39"/>
    <property type="match status" value="1"/>
</dbReference>
<keyword evidence="4 5" id="KW-0694">RNA-binding</keyword>
<dbReference type="GO" id="GO:0001510">
    <property type="term" value="P:RNA methylation"/>
    <property type="evidence" value="ECO:0007669"/>
    <property type="project" value="InterPro"/>
</dbReference>
<feature type="binding site" evidence="5">
    <location>
        <position position="79"/>
    </location>
    <ligand>
        <name>S-adenosyl-L-methionine</name>
        <dbReference type="ChEBI" id="CHEBI:59789"/>
    </ligand>
</feature>
<sequence length="192" mass="21486">MEVSNKSSVVEELYYKYGSLYGQLLAMQPYLSFLYKSQPPELIYYGRHSGVIGLAKGELYKTASGVELGSHGYDKVLVDAECTHDGSVKHIHKFENWGWGTFQHRLSLLHNGFRLLKVGGSLVYSTCSLTLAQNEDVVEHFLKENVNAELAEIDGARNWPCKSGGIPKTWRFDPLTSQTSGFFVAKFTKVAI</sequence>
<reference evidence="7 8" key="1">
    <citation type="submission" date="2019-01" db="EMBL/GenBank/DDBJ databases">
        <title>Sequencing of cultivated peanut Arachis hypogaea provides insights into genome evolution and oil improvement.</title>
        <authorList>
            <person name="Chen X."/>
        </authorList>
    </citation>
    <scope>NUCLEOTIDE SEQUENCE [LARGE SCALE GENOMIC DNA]</scope>
    <source>
        <strain evidence="8">cv. Fuhuasheng</strain>
        <tissue evidence="7">Leaves</tissue>
    </source>
</reference>
<evidence type="ECO:0000256" key="2">
    <source>
        <dbReference type="ARBA" id="ARBA00022679"/>
    </source>
</evidence>
<dbReference type="Pfam" id="PF01189">
    <property type="entry name" value="Methyltr_RsmB-F"/>
    <property type="match status" value="1"/>
</dbReference>
<keyword evidence="8" id="KW-1185">Reference proteome</keyword>
<dbReference type="SUPFAM" id="SSF53335">
    <property type="entry name" value="S-adenosyl-L-methionine-dependent methyltransferases"/>
    <property type="match status" value="1"/>
</dbReference>
<keyword evidence="1 5" id="KW-0489">Methyltransferase</keyword>
<gene>
    <name evidence="7" type="ORF">Ahy_B01g051394</name>
</gene>
<dbReference type="PANTHER" id="PTHR22807">
    <property type="entry name" value="NOP2 YEAST -RELATED NOL1/NOP2/FMU SUN DOMAIN-CONTAINING"/>
    <property type="match status" value="1"/>
</dbReference>
<dbReference type="GO" id="GO:0008173">
    <property type="term" value="F:RNA methyltransferase activity"/>
    <property type="evidence" value="ECO:0007669"/>
    <property type="project" value="InterPro"/>
</dbReference>
<dbReference type="EMBL" id="SDMP01000011">
    <property type="protein sequence ID" value="RYR27342.1"/>
    <property type="molecule type" value="Genomic_DNA"/>
</dbReference>
<feature type="domain" description="SAM-dependent MTase RsmB/NOP-type" evidence="6">
    <location>
        <begin position="1"/>
        <end position="190"/>
    </location>
</feature>